<dbReference type="OrthoDB" id="9813719at2"/>
<dbReference type="Proteomes" id="UP000241203">
    <property type="component" value="Unassembled WGS sequence"/>
</dbReference>
<dbReference type="InterPro" id="IPR040198">
    <property type="entry name" value="Fido_containing"/>
</dbReference>
<proteinExistence type="predicted"/>
<feature type="active site" evidence="1">
    <location>
        <position position="231"/>
    </location>
</feature>
<organism evidence="5 7">
    <name type="scientific">Labedella gwakjiensis</name>
    <dbReference type="NCBI Taxonomy" id="390269"/>
    <lineage>
        <taxon>Bacteria</taxon>
        <taxon>Bacillati</taxon>
        <taxon>Actinomycetota</taxon>
        <taxon>Actinomycetes</taxon>
        <taxon>Micrococcales</taxon>
        <taxon>Microbacteriaceae</taxon>
        <taxon>Labedella</taxon>
    </lineage>
</organism>
<keyword evidence="2" id="KW-0067">ATP-binding</keyword>
<evidence type="ECO:0000259" key="4">
    <source>
        <dbReference type="PROSITE" id="PS51459"/>
    </source>
</evidence>
<evidence type="ECO:0000313" key="5">
    <source>
        <dbReference type="EMBL" id="PSL37546.1"/>
    </source>
</evidence>
<accession>A0A2P8GUA8</accession>
<protein>
    <submittedName>
        <fullName evidence="5">Fic family protein</fullName>
    </submittedName>
</protein>
<dbReference type="PROSITE" id="PS51459">
    <property type="entry name" value="FIDO"/>
    <property type="match status" value="1"/>
</dbReference>
<evidence type="ECO:0000256" key="3">
    <source>
        <dbReference type="SAM" id="MobiDB-lite"/>
    </source>
</evidence>
<feature type="binding site" evidence="2">
    <location>
        <begin position="273"/>
        <end position="274"/>
    </location>
    <ligand>
        <name>ATP</name>
        <dbReference type="ChEBI" id="CHEBI:30616"/>
    </ligand>
</feature>
<sequence>MKSTAGDPPHGTGWPAIQHEEHAWTSRLNPQDLTRSQRERIRLPYSSAVAPPIAGLTFDVPRDLAADVDEATTQLARFDAETGPSGLPFASILLRSESASSSEIEHLTSGARAIAEAELGERETGNAAQIVRNVRSMEAALALADTIDESSIISMQDALLGAVAPELTGGWREEQVWIGGGSLSPHLADFVPPHHDRLSAAMGDFVDFIGRSDIPPLVHASIAHAQFETIHPFADGNGRTGRAIVQALLRRSEVTSNITVPVSAGLLHDVDGYYDALTAYRRGDIRPIIAAFARAADYAVVNGRLLVRDVRDAEAGWDEKLLGIRADAAARRVAVLAIAHPVLNYDLVVRELSVAPVTALRALDTLVERGVLRPANSKRRNRIWLAEHILAALDDFAARAGRRRSPA</sequence>
<keyword evidence="2" id="KW-0547">Nucleotide-binding</keyword>
<dbReference type="InterPro" id="IPR036597">
    <property type="entry name" value="Fido-like_dom_sf"/>
</dbReference>
<gene>
    <name evidence="5" type="ORF">CLV49_1153</name>
    <name evidence="6" type="ORF">ELQ93_14800</name>
</gene>
<dbReference type="PANTHER" id="PTHR13504:SF38">
    <property type="entry name" value="FIDO DOMAIN-CONTAINING PROTEIN"/>
    <property type="match status" value="1"/>
</dbReference>
<evidence type="ECO:0000313" key="6">
    <source>
        <dbReference type="EMBL" id="RUQ84846.1"/>
    </source>
</evidence>
<keyword evidence="8" id="KW-1185">Reference proteome</keyword>
<dbReference type="Pfam" id="PF02661">
    <property type="entry name" value="Fic"/>
    <property type="match status" value="1"/>
</dbReference>
<reference evidence="5 7" key="1">
    <citation type="submission" date="2018-03" db="EMBL/GenBank/DDBJ databases">
        <title>Genomic Encyclopedia of Archaeal and Bacterial Type Strains, Phase II (KMG-II): from individual species to whole genera.</title>
        <authorList>
            <person name="Goeker M."/>
        </authorList>
    </citation>
    <scope>NUCLEOTIDE SEQUENCE [LARGE SCALE GENOMIC DNA]</scope>
    <source>
        <strain evidence="5 7">DSM 21548</strain>
    </source>
</reference>
<dbReference type="SUPFAM" id="SSF140931">
    <property type="entry name" value="Fic-like"/>
    <property type="match status" value="1"/>
</dbReference>
<dbReference type="Gene3D" id="1.10.3290.10">
    <property type="entry name" value="Fido-like domain"/>
    <property type="match status" value="1"/>
</dbReference>
<feature type="domain" description="Fido" evidence="4">
    <location>
        <begin position="147"/>
        <end position="295"/>
    </location>
</feature>
<dbReference type="RefSeq" id="WP_106562673.1">
    <property type="nucleotide sequence ID" value="NZ_PYAU01000001.1"/>
</dbReference>
<dbReference type="InterPro" id="IPR003812">
    <property type="entry name" value="Fido"/>
</dbReference>
<dbReference type="AlphaFoldDB" id="A0A2P8GUA8"/>
<reference evidence="6 8" key="2">
    <citation type="submission" date="2018-12" db="EMBL/GenBank/DDBJ databases">
        <authorList>
            <person name="hu s."/>
            <person name="Xu Y."/>
            <person name="Xu B."/>
            <person name="Li F."/>
        </authorList>
    </citation>
    <scope>NUCLEOTIDE SEQUENCE [LARGE SCALE GENOMIC DNA]</scope>
    <source>
        <strain evidence="6 8">KSW2-17</strain>
    </source>
</reference>
<dbReference type="Proteomes" id="UP000268291">
    <property type="component" value="Unassembled WGS sequence"/>
</dbReference>
<dbReference type="PANTHER" id="PTHR13504">
    <property type="entry name" value="FIDO DOMAIN-CONTAINING PROTEIN DDB_G0283145"/>
    <property type="match status" value="1"/>
</dbReference>
<comment type="caution">
    <text evidence="5">The sequence shown here is derived from an EMBL/GenBank/DDBJ whole genome shotgun (WGS) entry which is preliminary data.</text>
</comment>
<evidence type="ECO:0000256" key="2">
    <source>
        <dbReference type="PIRSR" id="PIRSR640198-2"/>
    </source>
</evidence>
<evidence type="ECO:0000313" key="7">
    <source>
        <dbReference type="Proteomes" id="UP000241203"/>
    </source>
</evidence>
<feature type="region of interest" description="Disordered" evidence="3">
    <location>
        <begin position="1"/>
        <end position="33"/>
    </location>
</feature>
<evidence type="ECO:0000256" key="1">
    <source>
        <dbReference type="PIRSR" id="PIRSR640198-1"/>
    </source>
</evidence>
<dbReference type="GO" id="GO:0005524">
    <property type="term" value="F:ATP binding"/>
    <property type="evidence" value="ECO:0007669"/>
    <property type="project" value="UniProtKB-KW"/>
</dbReference>
<evidence type="ECO:0000313" key="8">
    <source>
        <dbReference type="Proteomes" id="UP000268291"/>
    </source>
</evidence>
<dbReference type="EMBL" id="PYAU01000001">
    <property type="protein sequence ID" value="PSL37546.1"/>
    <property type="molecule type" value="Genomic_DNA"/>
</dbReference>
<dbReference type="EMBL" id="RZGY01000002">
    <property type="protein sequence ID" value="RUQ84846.1"/>
    <property type="molecule type" value="Genomic_DNA"/>
</dbReference>
<feature type="binding site" evidence="2">
    <location>
        <begin position="235"/>
        <end position="242"/>
    </location>
    <ligand>
        <name>ATP</name>
        <dbReference type="ChEBI" id="CHEBI:30616"/>
    </ligand>
</feature>
<name>A0A2P8GUA8_9MICO</name>